<dbReference type="Proteomes" id="UP001155240">
    <property type="component" value="Unassembled WGS sequence"/>
</dbReference>
<accession>A0A9X2E0J6</accession>
<feature type="domain" description="SnoaL-like" evidence="1">
    <location>
        <begin position="7"/>
        <end position="140"/>
    </location>
</feature>
<sequence>MHETLDTLIARVAIRELVDTYARGADRRDAALEASVFAADGAVLLYTGDPATSAPVDTLRGRDALVATFEGLIAQYEATSYVNGQSSVRFVTADEAEGETYCTALHLQREGGERYLVTMAIRYLDRFVRSDGRWAIAERRLVIDWTDRSLSTP</sequence>
<comment type="caution">
    <text evidence="2">The sequence shown here is derived from an EMBL/GenBank/DDBJ whole genome shotgun (WGS) entry which is preliminary data.</text>
</comment>
<dbReference type="InterPro" id="IPR032710">
    <property type="entry name" value="NTF2-like_dom_sf"/>
</dbReference>
<dbReference type="RefSeq" id="WP_251948565.1">
    <property type="nucleotide sequence ID" value="NZ_JAMRYM010000176.1"/>
</dbReference>
<evidence type="ECO:0000313" key="3">
    <source>
        <dbReference type="Proteomes" id="UP001155240"/>
    </source>
</evidence>
<evidence type="ECO:0000259" key="1">
    <source>
        <dbReference type="Pfam" id="PF13577"/>
    </source>
</evidence>
<reference evidence="2" key="1">
    <citation type="submission" date="2022-06" db="EMBL/GenBank/DDBJ databases">
        <title>Whole genome shotgun sequencing (WGS) of Rathayibacter sp. ZW T2_19, isolated from stored onions (Allium cepa).</title>
        <authorList>
            <person name="Stoll D.A."/>
            <person name="Huch M."/>
        </authorList>
    </citation>
    <scope>NUCLEOTIDE SEQUENCE</scope>
    <source>
        <strain evidence="2">ZW T2_19</strain>
    </source>
</reference>
<dbReference type="InterPro" id="IPR037401">
    <property type="entry name" value="SnoaL-like"/>
</dbReference>
<dbReference type="Pfam" id="PF13577">
    <property type="entry name" value="SnoaL_4"/>
    <property type="match status" value="1"/>
</dbReference>
<keyword evidence="3" id="KW-1185">Reference proteome</keyword>
<protein>
    <submittedName>
        <fullName evidence="2">Nuclear transport factor 2 family protein</fullName>
    </submittedName>
</protein>
<name>A0A9X2E0J6_9MICO</name>
<gene>
    <name evidence="2" type="ORF">NB037_19030</name>
</gene>
<dbReference type="SUPFAM" id="SSF54427">
    <property type="entry name" value="NTF2-like"/>
    <property type="match status" value="1"/>
</dbReference>
<evidence type="ECO:0000313" key="2">
    <source>
        <dbReference type="EMBL" id="MCM6764510.1"/>
    </source>
</evidence>
<dbReference type="EMBL" id="JAMRYM010000176">
    <property type="protein sequence ID" value="MCM6764510.1"/>
    <property type="molecule type" value="Genomic_DNA"/>
</dbReference>
<dbReference type="AlphaFoldDB" id="A0A9X2E0J6"/>
<organism evidence="2 3">
    <name type="scientific">Rathayibacter rubneri</name>
    <dbReference type="NCBI Taxonomy" id="2950106"/>
    <lineage>
        <taxon>Bacteria</taxon>
        <taxon>Bacillati</taxon>
        <taxon>Actinomycetota</taxon>
        <taxon>Actinomycetes</taxon>
        <taxon>Micrococcales</taxon>
        <taxon>Microbacteriaceae</taxon>
        <taxon>Rathayibacter</taxon>
    </lineage>
</organism>
<dbReference type="Gene3D" id="3.10.450.50">
    <property type="match status" value="1"/>
</dbReference>
<proteinExistence type="predicted"/>